<comment type="caution">
    <text evidence="8">The sequence shown here is derived from an EMBL/GenBank/DDBJ whole genome shotgun (WGS) entry which is preliminary data.</text>
</comment>
<reference evidence="8 9" key="1">
    <citation type="submission" date="2020-04" db="EMBL/GenBank/DDBJ databases">
        <title>CFH 90308 Microbacterium sp.</title>
        <authorList>
            <person name="Nie G."/>
            <person name="Ming H."/>
            <person name="Xia T."/>
        </authorList>
    </citation>
    <scope>NUCLEOTIDE SEQUENCE [LARGE SCALE GENOMIC DNA]</scope>
    <source>
        <strain evidence="8 9">CFH 90308</strain>
    </source>
</reference>
<feature type="transmembrane region" description="Helical" evidence="7">
    <location>
        <begin position="92"/>
        <end position="113"/>
    </location>
</feature>
<feature type="transmembrane region" description="Helical" evidence="7">
    <location>
        <begin position="420"/>
        <end position="436"/>
    </location>
</feature>
<keyword evidence="5 7" id="KW-1133">Transmembrane helix</keyword>
<evidence type="ECO:0000256" key="2">
    <source>
        <dbReference type="ARBA" id="ARBA00022448"/>
    </source>
</evidence>
<keyword evidence="4 7" id="KW-0812">Transmembrane</keyword>
<comment type="subcellular location">
    <subcellularLocation>
        <location evidence="1">Cell membrane</location>
        <topology evidence="1">Multi-pass membrane protein</topology>
    </subcellularLocation>
</comment>
<evidence type="ECO:0000256" key="5">
    <source>
        <dbReference type="ARBA" id="ARBA00022989"/>
    </source>
</evidence>
<feature type="transmembrane region" description="Helical" evidence="7">
    <location>
        <begin position="354"/>
        <end position="374"/>
    </location>
</feature>
<dbReference type="EMBL" id="JABACI010000004">
    <property type="protein sequence ID" value="NLP84815.1"/>
    <property type="molecule type" value="Genomic_DNA"/>
</dbReference>
<dbReference type="Proteomes" id="UP001429745">
    <property type="component" value="Unassembled WGS sequence"/>
</dbReference>
<feature type="transmembrane region" description="Helical" evidence="7">
    <location>
        <begin position="192"/>
        <end position="212"/>
    </location>
</feature>
<feature type="transmembrane region" description="Helical" evidence="7">
    <location>
        <begin position="53"/>
        <end position="80"/>
    </location>
</feature>
<protein>
    <submittedName>
        <fullName evidence="8">MATE family efflux transporter</fullName>
    </submittedName>
</protein>
<keyword evidence="3" id="KW-1003">Cell membrane</keyword>
<dbReference type="Pfam" id="PF01554">
    <property type="entry name" value="MatE"/>
    <property type="match status" value="2"/>
</dbReference>
<feature type="transmembrane region" description="Helical" evidence="7">
    <location>
        <begin position="133"/>
        <end position="153"/>
    </location>
</feature>
<dbReference type="RefSeq" id="WP_168913282.1">
    <property type="nucleotide sequence ID" value="NZ_JABACI010000004.1"/>
</dbReference>
<evidence type="ECO:0000256" key="3">
    <source>
        <dbReference type="ARBA" id="ARBA00022475"/>
    </source>
</evidence>
<accession>A0ABX1KDY9</accession>
<dbReference type="InterPro" id="IPR002528">
    <property type="entry name" value="MATE_fam"/>
</dbReference>
<feature type="transmembrane region" description="Helical" evidence="7">
    <location>
        <begin position="281"/>
        <end position="301"/>
    </location>
</feature>
<feature type="transmembrane region" description="Helical" evidence="7">
    <location>
        <begin position="313"/>
        <end position="334"/>
    </location>
</feature>
<proteinExistence type="predicted"/>
<evidence type="ECO:0000256" key="1">
    <source>
        <dbReference type="ARBA" id="ARBA00004651"/>
    </source>
</evidence>
<keyword evidence="6 7" id="KW-0472">Membrane</keyword>
<keyword evidence="2" id="KW-0813">Transport</keyword>
<feature type="transmembrane region" description="Helical" evidence="7">
    <location>
        <begin position="239"/>
        <end position="261"/>
    </location>
</feature>
<dbReference type="CDD" id="cd13138">
    <property type="entry name" value="MATE_yoeA_like"/>
    <property type="match status" value="1"/>
</dbReference>
<keyword evidence="9" id="KW-1185">Reference proteome</keyword>
<evidence type="ECO:0000256" key="6">
    <source>
        <dbReference type="ARBA" id="ARBA00023136"/>
    </source>
</evidence>
<dbReference type="InterPro" id="IPR052031">
    <property type="entry name" value="Membrane_Transporter-Flippase"/>
</dbReference>
<feature type="transmembrane region" description="Helical" evidence="7">
    <location>
        <begin position="395"/>
        <end position="414"/>
    </location>
</feature>
<dbReference type="InterPro" id="IPR048279">
    <property type="entry name" value="MdtK-like"/>
</dbReference>
<dbReference type="PIRSF" id="PIRSF006603">
    <property type="entry name" value="DinF"/>
    <property type="match status" value="1"/>
</dbReference>
<dbReference type="PANTHER" id="PTHR43549">
    <property type="entry name" value="MULTIDRUG RESISTANCE PROTEIN YPNP-RELATED"/>
    <property type="match status" value="1"/>
</dbReference>
<evidence type="ECO:0000256" key="4">
    <source>
        <dbReference type="ARBA" id="ARBA00022692"/>
    </source>
</evidence>
<dbReference type="PANTHER" id="PTHR43549:SF3">
    <property type="entry name" value="MULTIDRUG RESISTANCE PROTEIN YPNP-RELATED"/>
    <property type="match status" value="1"/>
</dbReference>
<gene>
    <name evidence="8" type="ORF">HF576_13235</name>
</gene>
<sequence length="495" mass="51079">MSRSLTTGSPWRVILAFSVPLLVGNVVQQLYQFADAVVVGRHLGVDALAAVGATGSLLFLLLGFVWGMTSGFAIPTAQAFGAGDAAGVRRSVATGTILTAIASAALTVGGPLLAGPALELMNTPPELMADATVFAQISLLGAATMLFFNYLAAVIRAIGDSRTPLVFLTLACLLNVALVLLFVGVLEAGVGGAALATVISQAVSVVLCLEYVRRRIPALHVRRADFTVTKTDYVAHLRLGLPMGFQASIIAIGTLVVQVALNDLGADAVAAYTTASRVDGLAVALLQSIGLAASMFVAQNFGAGRPDRIRRGVVQATWIAVIAAVALGGLLVAFGAPLVRLFVGEGSDDVVDMAALMLVINGTTYWVLGVLFVVRGALQGLGDAMIPTLTGVVELIMRVGAAIVLGAAFGYVGVVWSNPLAWAGAVVLLVPAYVHAHRRLGRMPVAPVAVTPTTPIPVIGPTDGSMTVDAVVTAPIPLPRFAKRTLRRKARSGAR</sequence>
<evidence type="ECO:0000256" key="7">
    <source>
        <dbReference type="SAM" id="Phobius"/>
    </source>
</evidence>
<name>A0ABX1KDY9_9MICO</name>
<evidence type="ECO:0000313" key="8">
    <source>
        <dbReference type="EMBL" id="NLP84815.1"/>
    </source>
</evidence>
<evidence type="ECO:0000313" key="9">
    <source>
        <dbReference type="Proteomes" id="UP001429745"/>
    </source>
</evidence>
<dbReference type="NCBIfam" id="TIGR00797">
    <property type="entry name" value="matE"/>
    <property type="match status" value="1"/>
</dbReference>
<feature type="transmembrane region" description="Helical" evidence="7">
    <location>
        <begin position="165"/>
        <end position="186"/>
    </location>
</feature>
<organism evidence="8 9">
    <name type="scientific">Microbacterium salsuginis</name>
    <dbReference type="NCBI Taxonomy" id="2722803"/>
    <lineage>
        <taxon>Bacteria</taxon>
        <taxon>Bacillati</taxon>
        <taxon>Actinomycetota</taxon>
        <taxon>Actinomycetes</taxon>
        <taxon>Micrococcales</taxon>
        <taxon>Microbacteriaceae</taxon>
        <taxon>Microbacterium</taxon>
    </lineage>
</organism>